<keyword evidence="6" id="KW-1185">Reference proteome</keyword>
<dbReference type="Gene3D" id="3.80.10.10">
    <property type="entry name" value="Ribonuclease Inhibitor"/>
    <property type="match status" value="1"/>
</dbReference>
<keyword evidence="1" id="KW-0433">Leucine-rich repeat</keyword>
<dbReference type="EnsemblMetazoa" id="G16880.1">
    <property type="protein sequence ID" value="G16880.1:cds"/>
    <property type="gene ID" value="G16880"/>
</dbReference>
<dbReference type="InterPro" id="IPR050541">
    <property type="entry name" value="LRR_TM_domain-containing"/>
</dbReference>
<dbReference type="PANTHER" id="PTHR24369">
    <property type="entry name" value="ANTIGEN BSP, PUTATIVE-RELATED"/>
    <property type="match status" value="1"/>
</dbReference>
<dbReference type="SUPFAM" id="SSF52058">
    <property type="entry name" value="L domain-like"/>
    <property type="match status" value="1"/>
</dbReference>
<dbReference type="GO" id="GO:0005886">
    <property type="term" value="C:plasma membrane"/>
    <property type="evidence" value="ECO:0007669"/>
    <property type="project" value="TreeGrafter"/>
</dbReference>
<evidence type="ECO:0000256" key="1">
    <source>
        <dbReference type="ARBA" id="ARBA00022614"/>
    </source>
</evidence>
<evidence type="ECO:0000313" key="6">
    <source>
        <dbReference type="Proteomes" id="UP000005408"/>
    </source>
</evidence>
<sequence>SCGMMAGVVVRALCVTVLLGLPVTQGGISSSFTNTVCQRSGSGCVCSTTSTGLVVECSSRSAETLFPLDLPSQAVKITLRNYNVFKIMYEDFKGADLLQELNIINCGVQEIGDWALYRLTKLQKINLHMNRMTEITKDDFYHMINLVDINLSNNSISTIRGDAFYSVHNLKTLNLLGNDLNCNCEAKRLKEWAYLRTGKVTVLDAC</sequence>
<evidence type="ECO:0000256" key="4">
    <source>
        <dbReference type="SAM" id="SignalP"/>
    </source>
</evidence>
<dbReference type="AlphaFoldDB" id="A0A8W8J526"/>
<proteinExistence type="predicted"/>
<dbReference type="InterPro" id="IPR003591">
    <property type="entry name" value="Leu-rich_rpt_typical-subtyp"/>
</dbReference>
<dbReference type="PROSITE" id="PS51450">
    <property type="entry name" value="LRR"/>
    <property type="match status" value="1"/>
</dbReference>
<dbReference type="SMART" id="SM00369">
    <property type="entry name" value="LRR_TYP"/>
    <property type="match status" value="2"/>
</dbReference>
<feature type="chain" id="PRO_5036445485" evidence="4">
    <location>
        <begin position="21"/>
        <end position="206"/>
    </location>
</feature>
<keyword evidence="2 4" id="KW-0732">Signal</keyword>
<evidence type="ECO:0000256" key="3">
    <source>
        <dbReference type="ARBA" id="ARBA00022737"/>
    </source>
</evidence>
<feature type="signal peptide" evidence="4">
    <location>
        <begin position="1"/>
        <end position="20"/>
    </location>
</feature>
<dbReference type="InterPro" id="IPR032675">
    <property type="entry name" value="LRR_dom_sf"/>
</dbReference>
<reference evidence="5" key="1">
    <citation type="submission" date="2022-08" db="UniProtKB">
        <authorList>
            <consortium name="EnsemblMetazoa"/>
        </authorList>
    </citation>
    <scope>IDENTIFICATION</scope>
    <source>
        <strain evidence="5">05x7-T-G4-1.051#20</strain>
    </source>
</reference>
<dbReference type="Proteomes" id="UP000005408">
    <property type="component" value="Unassembled WGS sequence"/>
</dbReference>
<dbReference type="Pfam" id="PF13855">
    <property type="entry name" value="LRR_8"/>
    <property type="match status" value="1"/>
</dbReference>
<protein>
    <submittedName>
        <fullName evidence="5">Uncharacterized protein</fullName>
    </submittedName>
</protein>
<organism evidence="5 6">
    <name type="scientific">Magallana gigas</name>
    <name type="common">Pacific oyster</name>
    <name type="synonym">Crassostrea gigas</name>
    <dbReference type="NCBI Taxonomy" id="29159"/>
    <lineage>
        <taxon>Eukaryota</taxon>
        <taxon>Metazoa</taxon>
        <taxon>Spiralia</taxon>
        <taxon>Lophotrochozoa</taxon>
        <taxon>Mollusca</taxon>
        <taxon>Bivalvia</taxon>
        <taxon>Autobranchia</taxon>
        <taxon>Pteriomorphia</taxon>
        <taxon>Ostreida</taxon>
        <taxon>Ostreoidea</taxon>
        <taxon>Ostreidae</taxon>
        <taxon>Magallana</taxon>
    </lineage>
</organism>
<name>A0A8W8J526_MAGGI</name>
<evidence type="ECO:0000313" key="5">
    <source>
        <dbReference type="EnsemblMetazoa" id="G16880.1:cds"/>
    </source>
</evidence>
<evidence type="ECO:0000256" key="2">
    <source>
        <dbReference type="ARBA" id="ARBA00022729"/>
    </source>
</evidence>
<keyword evidence="3" id="KW-0677">Repeat</keyword>
<accession>A0A8W8J526</accession>
<dbReference type="InterPro" id="IPR001611">
    <property type="entry name" value="Leu-rich_rpt"/>
</dbReference>
<dbReference type="PANTHER" id="PTHR24369:SF210">
    <property type="entry name" value="CHAOPTIN-RELATED"/>
    <property type="match status" value="1"/>
</dbReference>